<comment type="catalytic activity">
    <reaction evidence="8">
        <text>ATP + H2O = ADP + phosphate + H(+)</text>
        <dbReference type="Rhea" id="RHEA:13065"/>
        <dbReference type="ChEBI" id="CHEBI:15377"/>
        <dbReference type="ChEBI" id="CHEBI:15378"/>
        <dbReference type="ChEBI" id="CHEBI:30616"/>
        <dbReference type="ChEBI" id="CHEBI:43474"/>
        <dbReference type="ChEBI" id="CHEBI:456216"/>
        <dbReference type="EC" id="3.6.4.13"/>
    </reaction>
</comment>
<dbReference type="GO" id="GO:0005524">
    <property type="term" value="F:ATP binding"/>
    <property type="evidence" value="ECO:0007669"/>
    <property type="project" value="UniProtKB-KW"/>
</dbReference>
<evidence type="ECO:0000259" key="12">
    <source>
        <dbReference type="PROSITE" id="PS51194"/>
    </source>
</evidence>
<dbReference type="FunFam" id="3.40.50.300:FF:000141">
    <property type="entry name" value="ATP-dependent RNA helicase DOB1"/>
    <property type="match status" value="1"/>
</dbReference>
<dbReference type="FunFam" id="2.40.30.300:FF:000003">
    <property type="entry name" value="DEAD-box family ATP dependent helicase"/>
    <property type="match status" value="1"/>
</dbReference>
<evidence type="ECO:0000256" key="3">
    <source>
        <dbReference type="ARBA" id="ARBA00022741"/>
    </source>
</evidence>
<keyword evidence="3" id="KW-0547">Nucleotide-binding</keyword>
<accession>A0ABD3JNM5</accession>
<dbReference type="Pfam" id="PF00271">
    <property type="entry name" value="Helicase_C"/>
    <property type="match status" value="1"/>
</dbReference>
<dbReference type="InterPro" id="IPR012961">
    <property type="entry name" value="Ski2/MTR4_C"/>
</dbReference>
<dbReference type="InterPro" id="IPR050699">
    <property type="entry name" value="RNA-DNA_Helicase"/>
</dbReference>
<dbReference type="InterPro" id="IPR048392">
    <property type="entry name" value="MTR4-like_stalk"/>
</dbReference>
<dbReference type="PROSITE" id="PS51194">
    <property type="entry name" value="HELICASE_CTER"/>
    <property type="match status" value="1"/>
</dbReference>
<feature type="domain" description="Helicase ATP-binding" evidence="11">
    <location>
        <begin position="79"/>
        <end position="235"/>
    </location>
</feature>
<keyword evidence="6" id="KW-0067">ATP-binding</keyword>
<dbReference type="GO" id="GO:0003724">
    <property type="term" value="F:RNA helicase activity"/>
    <property type="evidence" value="ECO:0007669"/>
    <property type="project" value="UniProtKB-EC"/>
</dbReference>
<dbReference type="AlphaFoldDB" id="A0ABD3JNM5"/>
<evidence type="ECO:0000259" key="11">
    <source>
        <dbReference type="PROSITE" id="PS51192"/>
    </source>
</evidence>
<dbReference type="Pfam" id="PF00270">
    <property type="entry name" value="DEAD"/>
    <property type="match status" value="1"/>
</dbReference>
<dbReference type="InterPro" id="IPR027417">
    <property type="entry name" value="P-loop_NTPase"/>
</dbReference>
<dbReference type="PANTHER" id="PTHR12131:SF25">
    <property type="entry name" value="DEXH-BOX ATP-DEPENDENT RNA HELICASE DEXH9"/>
    <property type="match status" value="1"/>
</dbReference>
<keyword evidence="7" id="KW-0539">Nucleus</keyword>
<evidence type="ECO:0000313" key="13">
    <source>
        <dbReference type="EMBL" id="KAL3729245.1"/>
    </source>
</evidence>
<evidence type="ECO:0000256" key="8">
    <source>
        <dbReference type="ARBA" id="ARBA00047984"/>
    </source>
</evidence>
<evidence type="ECO:0000256" key="9">
    <source>
        <dbReference type="ARBA" id="ARBA00061045"/>
    </source>
</evidence>
<dbReference type="InterPro" id="IPR014001">
    <property type="entry name" value="Helicase_ATP-bd"/>
</dbReference>
<comment type="similarity">
    <text evidence="9">Belongs to the DExH box helicase family. SKI2 subfamily.</text>
</comment>
<dbReference type="EC" id="3.6.4.13" evidence="2"/>
<evidence type="ECO:0000256" key="5">
    <source>
        <dbReference type="ARBA" id="ARBA00022806"/>
    </source>
</evidence>
<dbReference type="Gene3D" id="2.40.30.300">
    <property type="match status" value="1"/>
</dbReference>
<evidence type="ECO:0000256" key="4">
    <source>
        <dbReference type="ARBA" id="ARBA00022801"/>
    </source>
</evidence>
<evidence type="ECO:0000256" key="1">
    <source>
        <dbReference type="ARBA" id="ARBA00004123"/>
    </source>
</evidence>
<evidence type="ECO:0000256" key="6">
    <source>
        <dbReference type="ARBA" id="ARBA00022840"/>
    </source>
</evidence>
<dbReference type="Gene3D" id="1.10.3380.30">
    <property type="match status" value="1"/>
</dbReference>
<dbReference type="FunFam" id="1.20.1500.20:FF:000002">
    <property type="entry name" value="DEAD/DEAH box helicase, putative"/>
    <property type="match status" value="1"/>
</dbReference>
<dbReference type="PROSITE" id="PS51192">
    <property type="entry name" value="HELICASE_ATP_BIND_1"/>
    <property type="match status" value="1"/>
</dbReference>
<feature type="region of interest" description="Disordered" evidence="10">
    <location>
        <begin position="1"/>
        <end position="29"/>
    </location>
</feature>
<keyword evidence="5" id="KW-0347">Helicase</keyword>
<evidence type="ECO:0000313" key="14">
    <source>
        <dbReference type="Proteomes" id="UP001634007"/>
    </source>
</evidence>
<feature type="region of interest" description="Disordered" evidence="10">
    <location>
        <begin position="43"/>
        <end position="68"/>
    </location>
</feature>
<dbReference type="InterPro" id="IPR011545">
    <property type="entry name" value="DEAD/DEAH_box_helicase_dom"/>
</dbReference>
<evidence type="ECO:0000256" key="7">
    <source>
        <dbReference type="ARBA" id="ARBA00023242"/>
    </source>
</evidence>
<dbReference type="InterPro" id="IPR016438">
    <property type="entry name" value="SKI2-like"/>
</dbReference>
<dbReference type="CDD" id="cd18795">
    <property type="entry name" value="SF2_C_Ski2"/>
    <property type="match status" value="1"/>
</dbReference>
<dbReference type="InterPro" id="IPR001650">
    <property type="entry name" value="Helicase_C-like"/>
</dbReference>
<dbReference type="InterPro" id="IPR025696">
    <property type="entry name" value="Beta-barrel_MTR4"/>
</dbReference>
<evidence type="ECO:0000256" key="2">
    <source>
        <dbReference type="ARBA" id="ARBA00012552"/>
    </source>
</evidence>
<dbReference type="GO" id="GO:0016787">
    <property type="term" value="F:hydrolase activity"/>
    <property type="evidence" value="ECO:0007669"/>
    <property type="project" value="UniProtKB-KW"/>
</dbReference>
<dbReference type="PIRSF" id="PIRSF005198">
    <property type="entry name" value="Antiviral_helicase_SKI2"/>
    <property type="match status" value="1"/>
</dbReference>
<dbReference type="Proteomes" id="UP001634007">
    <property type="component" value="Unassembled WGS sequence"/>
</dbReference>
<reference evidence="13 14" key="1">
    <citation type="submission" date="2024-11" db="EMBL/GenBank/DDBJ databases">
        <title>Chromosome-level genome assembly of Eucalyptus globulus Labill. provides insights into its genome evolution.</title>
        <authorList>
            <person name="Li X."/>
        </authorList>
    </citation>
    <scope>NUCLEOTIDE SEQUENCE [LARGE SCALE GENOMIC DNA]</scope>
    <source>
        <strain evidence="13">CL2024</strain>
        <tissue evidence="13">Fresh tender leaves</tissue>
    </source>
</reference>
<gene>
    <name evidence="13" type="ORF">ACJRO7_026360</name>
</gene>
<dbReference type="Gene3D" id="3.40.50.300">
    <property type="entry name" value="P-loop containing nucleotide triphosphate hydrolases"/>
    <property type="match status" value="2"/>
</dbReference>
<dbReference type="GO" id="GO:0005654">
    <property type="term" value="C:nucleoplasm"/>
    <property type="evidence" value="ECO:0007669"/>
    <property type="project" value="UniProtKB-ARBA"/>
</dbReference>
<dbReference type="SMART" id="SM00487">
    <property type="entry name" value="DEXDc"/>
    <property type="match status" value="1"/>
</dbReference>
<protein>
    <recommendedName>
        <fullName evidence="2">RNA helicase</fullName>
        <ecNumber evidence="2">3.6.4.13</ecNumber>
    </recommendedName>
</protein>
<dbReference type="SMART" id="SM01142">
    <property type="entry name" value="DSHCT"/>
    <property type="match status" value="1"/>
</dbReference>
<dbReference type="FunFam" id="1.10.3380.30:FF:000009">
    <property type="entry name" value="DExH-box ATP-dependent RNA helicase DExH9"/>
    <property type="match status" value="1"/>
</dbReference>
<evidence type="ECO:0000256" key="10">
    <source>
        <dbReference type="SAM" id="MobiDB-lite"/>
    </source>
</evidence>
<comment type="subcellular location">
    <subcellularLocation>
        <location evidence="1">Nucleus</location>
    </subcellularLocation>
</comment>
<name>A0ABD3JNM5_EUCGL</name>
<proteinExistence type="inferred from homology"/>
<dbReference type="Gene3D" id="1.20.1500.20">
    <property type="match status" value="1"/>
</dbReference>
<dbReference type="FunFam" id="3.40.50.300:FF:000083">
    <property type="entry name" value="ATP-dependent RNA helicase DOB1"/>
    <property type="match status" value="1"/>
</dbReference>
<feature type="domain" description="Helicase C-terminal" evidence="12">
    <location>
        <begin position="310"/>
        <end position="508"/>
    </location>
</feature>
<keyword evidence="4" id="KW-0378">Hydrolase</keyword>
<dbReference type="PANTHER" id="PTHR12131">
    <property type="entry name" value="ATP-DEPENDENT RNA AND DNA HELICASE"/>
    <property type="match status" value="1"/>
</dbReference>
<dbReference type="EMBL" id="JBJKBG010000007">
    <property type="protein sequence ID" value="KAL3729245.1"/>
    <property type="molecule type" value="Genomic_DNA"/>
</dbReference>
<dbReference type="Pfam" id="PF13234">
    <property type="entry name" value="MTR4_beta-barrel"/>
    <property type="match status" value="1"/>
</dbReference>
<sequence length="993" mass="112429">MGSLKRKSIGDSGGEALPPAKQVREDGAAGEGVACVHDVSYPEGYVPEAEPPRSSSSQDRPAPAKEFPFTLDPFQSEAIKCLDSGESVMVSAHTSAGKTVVALYAIAMSLQNKQRVIYTAPIKALSNQKYREFKEEFSDVGLMTGDVTIEPNASCLVMTTEIWRSMQYKGSEIMREVAWIIFDEVHYMRDRERGVVWEESIVMAPKNSRFVFLSATVPNAKEFADWVAKVHQQPCHIVYTDYRPTPLQHYVFPSGGDGLYLVVDEKGKFREDSFQKALNALVPAGESDKKRENGKWQKSLVTGRVGEESDIFKMVKMIIQRQYDPVICFSFSKRECEFLAMQMAKMDLNEDDEKVNIETIFWSAMDMLSDDDKKLPQVTNMLPLLKRGIGVHHSGLLPILKEVIEILFQEGLIKCLFATETFSIGLNMPARTVVFTNVRKFDGDKFRWISSGEYIQMSGRAGRRGIDKRGICILMVDEKLEPPTAKMMLKGSADSLNSAFHLSYNTLLNQLRCEDGDPENLLRNSFYQFQADRAIPDLQKQAKDLEEERDSIVIQEEESLKSYYDLLQQYKSLKKDVRDIALSPKYSLPFLQPGRLVSIECISSDKSGSSFSMEDQATWGVIINFERVRSASEDSGNTKPENSNYKVDVLTRCVVRRDGIAKKSINVVPLKEPGEPAVVSVPLSQINSLSSVRLVIPKDLLPLEVRENTLKKVLEVLSRFAKEGMPLLDPEEDMKIQSHSYRKAVRRIEALESLFDKHEIAKSPLIEEKLRVLSRKQELTAKIKSIKKAMRSSSVLAFKDELKARKRVLRRLGYITSDNVVELKGKVACEISSADELTLTELMFNGVLKDVKVEEMVSLLSCFVWREKLQDATKPREELDLLFMQLQDTARRVAKVQLECKVQIDVESFANSFRPDIMEAVYAWAKGSKFYEIMEITQVFEGSLIRAIRRLEEVLQQLILAAKSIGETDLESKFEEAVLKIKRDIVFAASLYL</sequence>
<dbReference type="SUPFAM" id="SSF52540">
    <property type="entry name" value="P-loop containing nucleoside triphosphate hydrolases"/>
    <property type="match status" value="1"/>
</dbReference>
<dbReference type="Pfam" id="PF21408">
    <property type="entry name" value="MTR4-like_stalk"/>
    <property type="match status" value="1"/>
</dbReference>
<comment type="caution">
    <text evidence="13">The sequence shown here is derived from an EMBL/GenBank/DDBJ whole genome shotgun (WGS) entry which is preliminary data.</text>
</comment>
<dbReference type="Pfam" id="PF08148">
    <property type="entry name" value="DSHCT"/>
    <property type="match status" value="1"/>
</dbReference>
<dbReference type="SMART" id="SM00490">
    <property type="entry name" value="HELICc"/>
    <property type="match status" value="1"/>
</dbReference>
<organism evidence="13 14">
    <name type="scientific">Eucalyptus globulus</name>
    <name type="common">Tasmanian blue gum</name>
    <dbReference type="NCBI Taxonomy" id="34317"/>
    <lineage>
        <taxon>Eukaryota</taxon>
        <taxon>Viridiplantae</taxon>
        <taxon>Streptophyta</taxon>
        <taxon>Embryophyta</taxon>
        <taxon>Tracheophyta</taxon>
        <taxon>Spermatophyta</taxon>
        <taxon>Magnoliopsida</taxon>
        <taxon>eudicotyledons</taxon>
        <taxon>Gunneridae</taxon>
        <taxon>Pentapetalae</taxon>
        <taxon>rosids</taxon>
        <taxon>malvids</taxon>
        <taxon>Myrtales</taxon>
        <taxon>Myrtaceae</taxon>
        <taxon>Myrtoideae</taxon>
        <taxon>Eucalypteae</taxon>
        <taxon>Eucalyptus</taxon>
    </lineage>
</organism>
<keyword evidence="14" id="KW-1185">Reference proteome</keyword>